<feature type="non-terminal residue" evidence="1">
    <location>
        <position position="1"/>
    </location>
</feature>
<sequence>FARQFGVANALEQSGLSTPGMVTGDALRTIDAIVPSTNASPLGAAYNSDAAHNLIAQMSRPLPTTATTQDEWDGILRDNMVLSSLPASVTVVTLTGQALYQNPSSKTLFGIRLHIDSSSPAASG</sequence>
<feature type="non-terminal residue" evidence="1">
    <location>
        <position position="124"/>
    </location>
</feature>
<reference evidence="1" key="1">
    <citation type="journal article" date="2021" name="Proc. Natl. Acad. Sci. U.S.A.">
        <title>Three genomes in the algal genus Volvox reveal the fate of a haploid sex-determining region after a transition to homothallism.</title>
        <authorList>
            <person name="Yamamoto K."/>
            <person name="Hamaji T."/>
            <person name="Kawai-Toyooka H."/>
            <person name="Matsuzaki R."/>
            <person name="Takahashi F."/>
            <person name="Nishimura Y."/>
            <person name="Kawachi M."/>
            <person name="Noguchi H."/>
            <person name="Minakuchi Y."/>
            <person name="Umen J.G."/>
            <person name="Toyoda A."/>
            <person name="Nozaki H."/>
        </authorList>
    </citation>
    <scope>NUCLEOTIDE SEQUENCE</scope>
    <source>
        <strain evidence="1">NIES-3780</strain>
    </source>
</reference>
<dbReference type="EMBL" id="BNCO01000010">
    <property type="protein sequence ID" value="GIL51076.1"/>
    <property type="molecule type" value="Genomic_DNA"/>
</dbReference>
<dbReference type="AlphaFoldDB" id="A0A8J4B481"/>
<dbReference type="Proteomes" id="UP000747399">
    <property type="component" value="Unassembled WGS sequence"/>
</dbReference>
<comment type="caution">
    <text evidence="1">The sequence shown here is derived from an EMBL/GenBank/DDBJ whole genome shotgun (WGS) entry which is preliminary data.</text>
</comment>
<organism evidence="1 2">
    <name type="scientific">Volvox africanus</name>
    <dbReference type="NCBI Taxonomy" id="51714"/>
    <lineage>
        <taxon>Eukaryota</taxon>
        <taxon>Viridiplantae</taxon>
        <taxon>Chlorophyta</taxon>
        <taxon>core chlorophytes</taxon>
        <taxon>Chlorophyceae</taxon>
        <taxon>CS clade</taxon>
        <taxon>Chlamydomonadales</taxon>
        <taxon>Volvocaceae</taxon>
        <taxon>Volvox</taxon>
    </lineage>
</organism>
<evidence type="ECO:0000313" key="2">
    <source>
        <dbReference type="Proteomes" id="UP000747399"/>
    </source>
</evidence>
<keyword evidence="2" id="KW-1185">Reference proteome</keyword>
<name>A0A8J4B481_9CHLO</name>
<protein>
    <submittedName>
        <fullName evidence="1">Uncharacterized protein</fullName>
    </submittedName>
</protein>
<evidence type="ECO:0000313" key="1">
    <source>
        <dbReference type="EMBL" id="GIL51076.1"/>
    </source>
</evidence>
<proteinExistence type="predicted"/>
<gene>
    <name evidence="1" type="ORF">Vafri_7167</name>
</gene>
<accession>A0A8J4B481</accession>